<proteinExistence type="predicted"/>
<evidence type="ECO:0000259" key="1">
    <source>
        <dbReference type="Pfam" id="PF14372"/>
    </source>
</evidence>
<name>A0A7J9H5H5_9ROSI</name>
<dbReference type="SUPFAM" id="SSF53098">
    <property type="entry name" value="Ribonuclease H-like"/>
    <property type="match status" value="1"/>
</dbReference>
<dbReference type="InterPro" id="IPR025525">
    <property type="entry name" value="hAT-like_transposase_RNase-H"/>
</dbReference>
<dbReference type="OrthoDB" id="1704342at2759"/>
<gene>
    <name evidence="2" type="ORF">Gohar_004532</name>
</gene>
<dbReference type="EMBL" id="JABFAD010000008">
    <property type="protein sequence ID" value="MBA0804982.1"/>
    <property type="molecule type" value="Genomic_DNA"/>
</dbReference>
<dbReference type="Proteomes" id="UP000593560">
    <property type="component" value="Unassembled WGS sequence"/>
</dbReference>
<feature type="domain" description="hAT-like transposase RNase-H fold" evidence="1">
    <location>
        <begin position="2"/>
        <end position="94"/>
    </location>
</feature>
<evidence type="ECO:0000313" key="2">
    <source>
        <dbReference type="EMBL" id="MBA0804982.1"/>
    </source>
</evidence>
<sequence>MANIYFRGVWKVHKVLLNTSKGPHSFFTLMVKKMQEKFKKYWAEYYLILSCVAILDPRYKLNYVQYCFTTIYGTPALNFVQTVLTNFKLLFDEYFKNSKFTYSSLADSSNVSDNDPIDFSLHQLN</sequence>
<feature type="non-terminal residue" evidence="2">
    <location>
        <position position="125"/>
    </location>
</feature>
<protein>
    <recommendedName>
        <fullName evidence="1">hAT-like transposase RNase-H fold domain-containing protein</fullName>
    </recommendedName>
</protein>
<evidence type="ECO:0000313" key="3">
    <source>
        <dbReference type="Proteomes" id="UP000593560"/>
    </source>
</evidence>
<dbReference type="PANTHER" id="PTHR23272:SF189">
    <property type="entry name" value="ZINC FINGER BED DOMAIN-CONTAINING PROTEIN RICESLEEPER 1-LIKE"/>
    <property type="match status" value="1"/>
</dbReference>
<organism evidence="2 3">
    <name type="scientific">Gossypium harknessii</name>
    <dbReference type="NCBI Taxonomy" id="34285"/>
    <lineage>
        <taxon>Eukaryota</taxon>
        <taxon>Viridiplantae</taxon>
        <taxon>Streptophyta</taxon>
        <taxon>Embryophyta</taxon>
        <taxon>Tracheophyta</taxon>
        <taxon>Spermatophyta</taxon>
        <taxon>Magnoliopsida</taxon>
        <taxon>eudicotyledons</taxon>
        <taxon>Gunneridae</taxon>
        <taxon>Pentapetalae</taxon>
        <taxon>rosids</taxon>
        <taxon>malvids</taxon>
        <taxon>Malvales</taxon>
        <taxon>Malvaceae</taxon>
        <taxon>Malvoideae</taxon>
        <taxon>Gossypium</taxon>
    </lineage>
</organism>
<dbReference type="InterPro" id="IPR012337">
    <property type="entry name" value="RNaseH-like_sf"/>
</dbReference>
<comment type="caution">
    <text evidence="2">The sequence shown here is derived from an EMBL/GenBank/DDBJ whole genome shotgun (WGS) entry which is preliminary data.</text>
</comment>
<keyword evidence="3" id="KW-1185">Reference proteome</keyword>
<dbReference type="AlphaFoldDB" id="A0A7J9H5H5"/>
<dbReference type="Pfam" id="PF14372">
    <property type="entry name" value="hAT-like_RNase-H"/>
    <property type="match status" value="1"/>
</dbReference>
<reference evidence="2 3" key="1">
    <citation type="journal article" date="2019" name="Genome Biol. Evol.">
        <title>Insights into the evolution of the New World diploid cottons (Gossypium, subgenus Houzingenia) based on genome sequencing.</title>
        <authorList>
            <person name="Grover C.E."/>
            <person name="Arick M.A. 2nd"/>
            <person name="Thrash A."/>
            <person name="Conover J.L."/>
            <person name="Sanders W.S."/>
            <person name="Peterson D.G."/>
            <person name="Frelichowski J.E."/>
            <person name="Scheffler J.A."/>
            <person name="Scheffler B.E."/>
            <person name="Wendel J.F."/>
        </authorList>
    </citation>
    <scope>NUCLEOTIDE SEQUENCE [LARGE SCALE GENOMIC DNA]</scope>
    <source>
        <strain evidence="2">0</strain>
        <tissue evidence="2">Leaf</tissue>
    </source>
</reference>
<accession>A0A7J9H5H5</accession>
<dbReference type="GO" id="GO:0003677">
    <property type="term" value="F:DNA binding"/>
    <property type="evidence" value="ECO:0007669"/>
    <property type="project" value="InterPro"/>
</dbReference>
<dbReference type="PANTHER" id="PTHR23272">
    <property type="entry name" value="BED FINGER-RELATED"/>
    <property type="match status" value="1"/>
</dbReference>